<dbReference type="PANTHER" id="PTHR30298:SF0">
    <property type="entry name" value="PROTEIN YBFL-RELATED"/>
    <property type="match status" value="1"/>
</dbReference>
<feature type="compositionally biased region" description="Basic and acidic residues" evidence="1">
    <location>
        <begin position="316"/>
        <end position="330"/>
    </location>
</feature>
<dbReference type="Pfam" id="PF01609">
    <property type="entry name" value="DDE_Tnp_1"/>
    <property type="match status" value="1"/>
</dbReference>
<sequence>MSKTGPSPHARGSGAARQEALSGSTHRQRRHRHLLSAVTHAPTITLAQREVGAKTNETAAFRPLLEPLDLAGTVLTFDALHSVKDQVRRLVQEKKAHYIAVIKGNQPTASAQIKALPWEQVPGAHTVSQAGHGRRESRSVKTMAIAVNLGGIAFPEARPALRIHRRRQESGKRQTRETVYALTSLDTHQASPADLGGYVRGHWGIENSSHHVRDVVFAEDASTVHTGNAPRAMAALRNLAVGRLRLLGAQDHPSDPERTRTRHLDLGQHRQPAPTGNLKPPCPSAATATREPALRDTLPANRDAAEYLAPRPRRRPSAEVRNSRLDFHRP</sequence>
<accession>A0ABW3XRW5</accession>
<evidence type="ECO:0000313" key="4">
    <source>
        <dbReference type="Proteomes" id="UP001597058"/>
    </source>
</evidence>
<feature type="domain" description="Transposase IS4-like" evidence="2">
    <location>
        <begin position="25"/>
        <end position="240"/>
    </location>
</feature>
<dbReference type="PANTHER" id="PTHR30298">
    <property type="entry name" value="H REPEAT-ASSOCIATED PREDICTED TRANSPOSASE"/>
    <property type="match status" value="1"/>
</dbReference>
<dbReference type="RefSeq" id="WP_381242560.1">
    <property type="nucleotide sequence ID" value="NZ_JBHSKH010000124.1"/>
</dbReference>
<evidence type="ECO:0000313" key="3">
    <source>
        <dbReference type="EMBL" id="MFD1311621.1"/>
    </source>
</evidence>
<dbReference type="NCBIfam" id="NF033564">
    <property type="entry name" value="transpos_ISAs1"/>
    <property type="match status" value="1"/>
</dbReference>
<protein>
    <submittedName>
        <fullName evidence="3">ISAs1 family transposase</fullName>
    </submittedName>
</protein>
<reference evidence="4" key="1">
    <citation type="journal article" date="2019" name="Int. J. Syst. Evol. Microbiol.">
        <title>The Global Catalogue of Microorganisms (GCM) 10K type strain sequencing project: providing services to taxonomists for standard genome sequencing and annotation.</title>
        <authorList>
            <consortium name="The Broad Institute Genomics Platform"/>
            <consortium name="The Broad Institute Genome Sequencing Center for Infectious Disease"/>
            <person name="Wu L."/>
            <person name="Ma J."/>
        </authorList>
    </citation>
    <scope>NUCLEOTIDE SEQUENCE [LARGE SCALE GENOMIC DNA]</scope>
    <source>
        <strain evidence="4">CGMCC 4.7020</strain>
    </source>
</reference>
<dbReference type="InterPro" id="IPR002559">
    <property type="entry name" value="Transposase_11"/>
</dbReference>
<feature type="region of interest" description="Disordered" evidence="1">
    <location>
        <begin position="1"/>
        <end position="41"/>
    </location>
</feature>
<evidence type="ECO:0000259" key="2">
    <source>
        <dbReference type="Pfam" id="PF01609"/>
    </source>
</evidence>
<organism evidence="3 4">
    <name type="scientific">Streptomyces kaempferi</name>
    <dbReference type="NCBI Taxonomy" id="333725"/>
    <lineage>
        <taxon>Bacteria</taxon>
        <taxon>Bacillati</taxon>
        <taxon>Actinomycetota</taxon>
        <taxon>Actinomycetes</taxon>
        <taxon>Kitasatosporales</taxon>
        <taxon>Streptomycetaceae</taxon>
        <taxon>Streptomyces</taxon>
    </lineage>
</organism>
<evidence type="ECO:0000256" key="1">
    <source>
        <dbReference type="SAM" id="MobiDB-lite"/>
    </source>
</evidence>
<keyword evidence="4" id="KW-1185">Reference proteome</keyword>
<feature type="region of interest" description="Disordered" evidence="1">
    <location>
        <begin position="267"/>
        <end position="330"/>
    </location>
</feature>
<dbReference type="InterPro" id="IPR047647">
    <property type="entry name" value="ISAs1_transpos"/>
</dbReference>
<gene>
    <name evidence="3" type="ORF">ACFQ5X_38175</name>
</gene>
<dbReference type="EMBL" id="JBHTMM010000085">
    <property type="protein sequence ID" value="MFD1311621.1"/>
    <property type="molecule type" value="Genomic_DNA"/>
</dbReference>
<proteinExistence type="predicted"/>
<dbReference type="InterPro" id="IPR051698">
    <property type="entry name" value="Transposase_11-like"/>
</dbReference>
<name>A0ABW3XRW5_9ACTN</name>
<comment type="caution">
    <text evidence="3">The sequence shown here is derived from an EMBL/GenBank/DDBJ whole genome shotgun (WGS) entry which is preliminary data.</text>
</comment>
<dbReference type="Proteomes" id="UP001597058">
    <property type="component" value="Unassembled WGS sequence"/>
</dbReference>